<accession>A0A7J0F1R3</accession>
<sequence length="587" mass="65122">MESSKFIRTASIITFWTHKGGSKSSFISAFTITCIVRLIIGYDSMDLLNRMPWPYVKPSCIKVGKSLYAHSPTLKCTRDPRLGYPMLKFVLRLRLPSSYLTVSPFNVNGKCVSLPQIDPSEKIVEGEWQHVTTRKNKVVEIREPSGGPCRDRRNEYLVGEKIESVVKEAEVINNVEEGIGNNVGVHTPENIAIDAADEGETGLAEKLEVGAETRVKSSNMASFGNNLEVRLPVTQVEADGDLAMRGLQWNLREDKDIERKGLAMEMQIVLGCCIGDSRLQVIALASAHSIIGEGSGFEKPIASSLLSEAQPLLSVGECVGAVSRSSSRRFLSVVKTQTSAPPGRHVIRRMVRYMITKRFGSKEVVSLAVEASEELIPFYSFAGHLPSIFILSFPPLTANSVKTRGTGLKAWPKMKGLQLSLYQHPRTNSHFIAMKEWSDRQNQGESNPSVRHDESLRHVDFCWKAPTRPDSPVVTATTDGRLIPQYENNQESGLVLWKHFFGRREDEQLDSLIHGKVGSSTLQVGLAEGERFVKLIHRPTTLTTPATIDATAISHSPSTSCPSSVAQSVHEWETAFIVKWKERGERE</sequence>
<protein>
    <submittedName>
        <fullName evidence="1">Uncharacterized protein</fullName>
    </submittedName>
</protein>
<gene>
    <name evidence="1" type="ORF">Acr_08g0010180</name>
</gene>
<keyword evidence="2" id="KW-1185">Reference proteome</keyword>
<evidence type="ECO:0000313" key="1">
    <source>
        <dbReference type="EMBL" id="GFY92622.1"/>
    </source>
</evidence>
<reference evidence="1 2" key="1">
    <citation type="submission" date="2019-07" db="EMBL/GenBank/DDBJ databases">
        <title>De Novo Assembly of kiwifruit Actinidia rufa.</title>
        <authorList>
            <person name="Sugita-Konishi S."/>
            <person name="Sato K."/>
            <person name="Mori E."/>
            <person name="Abe Y."/>
            <person name="Kisaki G."/>
            <person name="Hamano K."/>
            <person name="Suezawa K."/>
            <person name="Otani M."/>
            <person name="Fukuda T."/>
            <person name="Manabe T."/>
            <person name="Gomi K."/>
            <person name="Tabuchi M."/>
            <person name="Akimitsu K."/>
            <person name="Kataoka I."/>
        </authorList>
    </citation>
    <scope>NUCLEOTIDE SEQUENCE [LARGE SCALE GENOMIC DNA]</scope>
    <source>
        <strain evidence="2">cv. Fuchu</strain>
    </source>
</reference>
<evidence type="ECO:0000313" key="2">
    <source>
        <dbReference type="Proteomes" id="UP000585474"/>
    </source>
</evidence>
<dbReference type="AlphaFoldDB" id="A0A7J0F1R3"/>
<name>A0A7J0F1R3_9ERIC</name>
<dbReference type="EMBL" id="BJWL01000008">
    <property type="protein sequence ID" value="GFY92622.1"/>
    <property type="molecule type" value="Genomic_DNA"/>
</dbReference>
<dbReference type="Proteomes" id="UP000585474">
    <property type="component" value="Unassembled WGS sequence"/>
</dbReference>
<organism evidence="1 2">
    <name type="scientific">Actinidia rufa</name>
    <dbReference type="NCBI Taxonomy" id="165716"/>
    <lineage>
        <taxon>Eukaryota</taxon>
        <taxon>Viridiplantae</taxon>
        <taxon>Streptophyta</taxon>
        <taxon>Embryophyta</taxon>
        <taxon>Tracheophyta</taxon>
        <taxon>Spermatophyta</taxon>
        <taxon>Magnoliopsida</taxon>
        <taxon>eudicotyledons</taxon>
        <taxon>Gunneridae</taxon>
        <taxon>Pentapetalae</taxon>
        <taxon>asterids</taxon>
        <taxon>Ericales</taxon>
        <taxon>Actinidiaceae</taxon>
        <taxon>Actinidia</taxon>
    </lineage>
</organism>
<proteinExistence type="predicted"/>
<comment type="caution">
    <text evidence="1">The sequence shown here is derived from an EMBL/GenBank/DDBJ whole genome shotgun (WGS) entry which is preliminary data.</text>
</comment>